<dbReference type="PANTHER" id="PTHR33104:SF2">
    <property type="entry name" value="CXC3 LIKE CYSTEINE CLUSTER DOMAIN-CONTAINING PROTEIN"/>
    <property type="match status" value="1"/>
</dbReference>
<name>A0AAD7HN83_9AGAR</name>
<evidence type="ECO:0000313" key="4">
    <source>
        <dbReference type="EMBL" id="KAJ7724608.1"/>
    </source>
</evidence>
<dbReference type="AlphaFoldDB" id="A0AAD7HN83"/>
<feature type="region of interest" description="Disordered" evidence="2">
    <location>
        <begin position="920"/>
        <end position="984"/>
    </location>
</feature>
<dbReference type="Pfam" id="PF18803">
    <property type="entry name" value="CxC2"/>
    <property type="match status" value="1"/>
</dbReference>
<evidence type="ECO:0000256" key="1">
    <source>
        <dbReference type="SAM" id="Coils"/>
    </source>
</evidence>
<keyword evidence="5" id="KW-1185">Reference proteome</keyword>
<feature type="compositionally biased region" description="Acidic residues" evidence="2">
    <location>
        <begin position="949"/>
        <end position="984"/>
    </location>
</feature>
<dbReference type="InterPro" id="IPR040521">
    <property type="entry name" value="KDZ"/>
</dbReference>
<gene>
    <name evidence="4" type="ORF">DFH07DRAFT_758939</name>
</gene>
<sequence length="984" mass="112227">KPAKYRCRECGGGMLLCRDCCLEKHIEAPLHVVDEWSSTFFYRRPLVDLGQRIQFGHAPGEACNTPRPGHEGFVVIHDNGIHEVAVDFCGCERRAKTDEPFAQLLKAEWYPVTDDRPQTCATFEVLEKFDLHALQAKTSAYDFYIILERLTDSTGVKPPDRYQVFLRMAREYRHLLLLLRCGHRHNPSGVWGTAAGELTISCLARPRPGVNIQEGWENAPEEDRQEFLYVLFLAMDACFRLKRRMVSSEVKDPALGSGWGYMVESGPYRKYLLTVTDQKEMSTCSGLAALDHANTKFSKGYSTTGVGMCVCARHEFVQPNGVGDLQKGERYANMDYIFGSVLRHKDPRMRKIISYDIVCQWWKNLVDRLKELPPLVRISLILELCRFVIPKMHIHSHTLLCQLLFSLNLVPGSANTDGEGIERPWSWIGGLAGSTRANGPGARSDTLDLHWFFWNWMKLLGLPALLRRRLDNAKVEQLRSQEAFEAMVEVFEKDGTQKNPYEAEVKGDHHSVDDRWLVILTRAGLTEMQVRLQFAAKEEKDKEAGIPAVHEVSPSTFVAAALDLEEEQHVPRLLRWVRIQAELKKSQSTALQINLRQMRTSLNRRILKFRKLQATYQPGSIVALRTRNTPPKELAEDVPLMLPSALTEAQCAGGAGCMAGLVEIERTMGEAQCRGVLVRLRNQLHIKSHLLLYKKNHARHQGMNTRSRTLVAQNESKIRLYSEKYQVAHAALVALAGEDGVVGWPKLKREDIRCMQDAEELSKRAERQKRGLERRLQREAVLREDGELPPLNEEGGEDEDMFTRGGENVREVSWIWTLAGVTQSFDRGDFGTLRIEWAKSWARARRWNEEVRLLGEEWRRLPLSFLDEENKWLERVVAVPVGEIPEEDAEGMIAYAADMYRKLAEHAEVKLKKGERRKRYSGRGDVPMLDVEQDGEEEDDELGVGGAVEEQDEEENEEEEEDDDERGDVDSEEELLMGGEIDED</sequence>
<accession>A0AAD7HN83</accession>
<organism evidence="4 5">
    <name type="scientific">Mycena maculata</name>
    <dbReference type="NCBI Taxonomy" id="230809"/>
    <lineage>
        <taxon>Eukaryota</taxon>
        <taxon>Fungi</taxon>
        <taxon>Dikarya</taxon>
        <taxon>Basidiomycota</taxon>
        <taxon>Agaricomycotina</taxon>
        <taxon>Agaricomycetes</taxon>
        <taxon>Agaricomycetidae</taxon>
        <taxon>Agaricales</taxon>
        <taxon>Marasmiineae</taxon>
        <taxon>Mycenaceae</taxon>
        <taxon>Mycena</taxon>
    </lineage>
</organism>
<proteinExistence type="predicted"/>
<feature type="non-terminal residue" evidence="4">
    <location>
        <position position="984"/>
    </location>
</feature>
<evidence type="ECO:0000259" key="3">
    <source>
        <dbReference type="Pfam" id="PF18803"/>
    </source>
</evidence>
<feature type="compositionally biased region" description="Acidic residues" evidence="2">
    <location>
        <begin position="931"/>
        <end position="942"/>
    </location>
</feature>
<reference evidence="4" key="1">
    <citation type="submission" date="2023-03" db="EMBL/GenBank/DDBJ databases">
        <title>Massive genome expansion in bonnet fungi (Mycena s.s.) driven by repeated elements and novel gene families across ecological guilds.</title>
        <authorList>
            <consortium name="Lawrence Berkeley National Laboratory"/>
            <person name="Harder C.B."/>
            <person name="Miyauchi S."/>
            <person name="Viragh M."/>
            <person name="Kuo A."/>
            <person name="Thoen E."/>
            <person name="Andreopoulos B."/>
            <person name="Lu D."/>
            <person name="Skrede I."/>
            <person name="Drula E."/>
            <person name="Henrissat B."/>
            <person name="Morin E."/>
            <person name="Kohler A."/>
            <person name="Barry K."/>
            <person name="LaButti K."/>
            <person name="Morin E."/>
            <person name="Salamov A."/>
            <person name="Lipzen A."/>
            <person name="Mereny Z."/>
            <person name="Hegedus B."/>
            <person name="Baldrian P."/>
            <person name="Stursova M."/>
            <person name="Weitz H."/>
            <person name="Taylor A."/>
            <person name="Grigoriev I.V."/>
            <person name="Nagy L.G."/>
            <person name="Martin F."/>
            <person name="Kauserud H."/>
        </authorList>
    </citation>
    <scope>NUCLEOTIDE SEQUENCE</scope>
    <source>
        <strain evidence="4">CBHHK188m</strain>
    </source>
</reference>
<keyword evidence="1" id="KW-0175">Coiled coil</keyword>
<dbReference type="InterPro" id="IPR041457">
    <property type="entry name" value="CxC2_KDZ-assoc"/>
</dbReference>
<evidence type="ECO:0000256" key="2">
    <source>
        <dbReference type="SAM" id="MobiDB-lite"/>
    </source>
</evidence>
<dbReference type="Proteomes" id="UP001215280">
    <property type="component" value="Unassembled WGS sequence"/>
</dbReference>
<dbReference type="Pfam" id="PF18758">
    <property type="entry name" value="KDZ"/>
    <property type="match status" value="1"/>
</dbReference>
<evidence type="ECO:0000313" key="5">
    <source>
        <dbReference type="Proteomes" id="UP001215280"/>
    </source>
</evidence>
<dbReference type="PANTHER" id="PTHR33104">
    <property type="entry name" value="SI:DKEY-29D5.2"/>
    <property type="match status" value="1"/>
</dbReference>
<protein>
    <recommendedName>
        <fullName evidence="3">CxC2-like cysteine cluster KDZ transposase-associated domain-containing protein</fullName>
    </recommendedName>
</protein>
<feature type="coiled-coil region" evidence="1">
    <location>
        <begin position="755"/>
        <end position="782"/>
    </location>
</feature>
<dbReference type="EMBL" id="JARJLG010000236">
    <property type="protein sequence ID" value="KAJ7724608.1"/>
    <property type="molecule type" value="Genomic_DNA"/>
</dbReference>
<comment type="caution">
    <text evidence="4">The sequence shown here is derived from an EMBL/GenBank/DDBJ whole genome shotgun (WGS) entry which is preliminary data.</text>
</comment>
<feature type="domain" description="CxC2-like cysteine cluster KDZ transposase-associated" evidence="3">
    <location>
        <begin position="46"/>
        <end position="155"/>
    </location>
</feature>